<dbReference type="Proteomes" id="UP000823619">
    <property type="component" value="Unassembled WGS sequence"/>
</dbReference>
<organism evidence="2 3">
    <name type="scientific">Candidatus Cryptobacteroides merdavium</name>
    <dbReference type="NCBI Taxonomy" id="2840769"/>
    <lineage>
        <taxon>Bacteria</taxon>
        <taxon>Pseudomonadati</taxon>
        <taxon>Bacteroidota</taxon>
        <taxon>Bacteroidia</taxon>
        <taxon>Bacteroidales</taxon>
        <taxon>Candidatus Cryptobacteroides</taxon>
    </lineage>
</organism>
<keyword evidence="1" id="KW-1133">Transmembrane helix</keyword>
<feature type="transmembrane region" description="Helical" evidence="1">
    <location>
        <begin position="103"/>
        <end position="122"/>
    </location>
</feature>
<dbReference type="EMBL" id="JADIMO010000061">
    <property type="protein sequence ID" value="MBO8445049.1"/>
    <property type="molecule type" value="Genomic_DNA"/>
</dbReference>
<evidence type="ECO:0000313" key="3">
    <source>
        <dbReference type="Proteomes" id="UP000823619"/>
    </source>
</evidence>
<keyword evidence="1" id="KW-0472">Membrane</keyword>
<feature type="transmembrane region" description="Helical" evidence="1">
    <location>
        <begin position="71"/>
        <end position="91"/>
    </location>
</feature>
<proteinExistence type="predicted"/>
<evidence type="ECO:0000313" key="2">
    <source>
        <dbReference type="EMBL" id="MBO8445049.1"/>
    </source>
</evidence>
<comment type="caution">
    <text evidence="2">The sequence shown here is derived from an EMBL/GenBank/DDBJ whole genome shotgun (WGS) entry which is preliminary data.</text>
</comment>
<gene>
    <name evidence="2" type="ORF">IAC23_05055</name>
</gene>
<keyword evidence="1" id="KW-0812">Transmembrane</keyword>
<protein>
    <submittedName>
        <fullName evidence="2">Uncharacterized protein</fullName>
    </submittedName>
</protein>
<sequence>MATDNEIRKFIRDNMPQVKGNDRFMDELVRQIELLPVPASLAGKSEEEIRSAVDLIWATARKIKRRNRIKALSVTFLSIICLAVLLAVYYMVPQVHELVAQNYVYILAAFSAVILAAALLSLRHNHI</sequence>
<reference evidence="2" key="1">
    <citation type="submission" date="2020-10" db="EMBL/GenBank/DDBJ databases">
        <authorList>
            <person name="Gilroy R."/>
        </authorList>
    </citation>
    <scope>NUCLEOTIDE SEQUENCE</scope>
    <source>
        <strain evidence="2">D5-748</strain>
    </source>
</reference>
<reference evidence="2" key="2">
    <citation type="journal article" date="2021" name="PeerJ">
        <title>Extensive microbial diversity within the chicken gut microbiome revealed by metagenomics and culture.</title>
        <authorList>
            <person name="Gilroy R."/>
            <person name="Ravi A."/>
            <person name="Getino M."/>
            <person name="Pursley I."/>
            <person name="Horton D.L."/>
            <person name="Alikhan N.F."/>
            <person name="Baker D."/>
            <person name="Gharbi K."/>
            <person name="Hall N."/>
            <person name="Watson M."/>
            <person name="Adriaenssens E.M."/>
            <person name="Foster-Nyarko E."/>
            <person name="Jarju S."/>
            <person name="Secka A."/>
            <person name="Antonio M."/>
            <person name="Oren A."/>
            <person name="Chaudhuri R.R."/>
            <person name="La Ragione R."/>
            <person name="Hildebrand F."/>
            <person name="Pallen M.J."/>
        </authorList>
    </citation>
    <scope>NUCLEOTIDE SEQUENCE</scope>
    <source>
        <strain evidence="2">D5-748</strain>
    </source>
</reference>
<name>A0A9D9HBR1_9BACT</name>
<dbReference type="AlphaFoldDB" id="A0A9D9HBR1"/>
<evidence type="ECO:0000256" key="1">
    <source>
        <dbReference type="SAM" id="Phobius"/>
    </source>
</evidence>
<accession>A0A9D9HBR1</accession>